<name>A0A645CHB6_9ZZZZ</name>
<evidence type="ECO:0000256" key="1">
    <source>
        <dbReference type="ARBA" id="ARBA00022741"/>
    </source>
</evidence>
<sequence length="401" mass="44866">MTEFTELLSPSGKLNALTNKLSILLSHLRDIRNSLKRISEGAIADDIELFEIKSLSMLNEKVKELLSPLSIQSVTLPDLSGLCNLLDPEGAGINSFYIYDSYSDELKGLRNQLKMGSDYENELHYRSNIIENQIREHLSKEIKMKFGQLEESLSNLAKIDILVAKAEQALRLGLSIPVVSKEKISYKALFNPEVEELLTKEGKSYQKTDIEFTSHKPLLITGSNMGGKSLTLKTLALCQFLFQSGFAIPAQECEIAPVKEIMLSTGDEEDYRKGLSSFSAEIKRIDSIIKRVRDGEKLLVLIDEPARTTNPYEGAALASSLLEILFLSKGFSVMTSHYTISDNKCDRLRVKGFYNGKMDYTLVIDSGTKTPAEALIIAESLDADKEWIELARMTMNKNTKQ</sequence>
<keyword evidence="1" id="KW-0547">Nucleotide-binding</keyword>
<dbReference type="PANTHER" id="PTHR11361">
    <property type="entry name" value="DNA MISMATCH REPAIR PROTEIN MUTS FAMILY MEMBER"/>
    <property type="match status" value="1"/>
</dbReference>
<dbReference type="GO" id="GO:0140664">
    <property type="term" value="F:ATP-dependent DNA damage sensor activity"/>
    <property type="evidence" value="ECO:0007669"/>
    <property type="project" value="InterPro"/>
</dbReference>
<dbReference type="SUPFAM" id="SSF48334">
    <property type="entry name" value="DNA repair protein MutS, domain III"/>
    <property type="match status" value="1"/>
</dbReference>
<evidence type="ECO:0000313" key="5">
    <source>
        <dbReference type="EMBL" id="MPM76288.1"/>
    </source>
</evidence>
<dbReference type="EMBL" id="VSSQ01027182">
    <property type="protein sequence ID" value="MPM76288.1"/>
    <property type="molecule type" value="Genomic_DNA"/>
</dbReference>
<dbReference type="AlphaFoldDB" id="A0A645CHB6"/>
<evidence type="ECO:0000256" key="3">
    <source>
        <dbReference type="ARBA" id="ARBA00023125"/>
    </source>
</evidence>
<evidence type="ECO:0000259" key="4">
    <source>
        <dbReference type="SMART" id="SM00534"/>
    </source>
</evidence>
<dbReference type="GO" id="GO:0016787">
    <property type="term" value="F:hydrolase activity"/>
    <property type="evidence" value="ECO:0007669"/>
    <property type="project" value="UniProtKB-KW"/>
</dbReference>
<organism evidence="5">
    <name type="scientific">bioreactor metagenome</name>
    <dbReference type="NCBI Taxonomy" id="1076179"/>
    <lineage>
        <taxon>unclassified sequences</taxon>
        <taxon>metagenomes</taxon>
        <taxon>ecological metagenomes</taxon>
    </lineage>
</organism>
<keyword evidence="3" id="KW-0238">DNA-binding</keyword>
<dbReference type="InterPro" id="IPR027417">
    <property type="entry name" value="P-loop_NTPase"/>
</dbReference>
<comment type="caution">
    <text evidence="5">The sequence shown here is derived from an EMBL/GenBank/DDBJ whole genome shotgun (WGS) entry which is preliminary data.</text>
</comment>
<keyword evidence="5" id="KW-0255">Endonuclease</keyword>
<protein>
    <submittedName>
        <fullName evidence="5">Endonuclease MutS2</fullName>
        <ecNumber evidence="5">3.1.-.-</ecNumber>
    </submittedName>
</protein>
<keyword evidence="5" id="KW-0378">Hydrolase</keyword>
<dbReference type="GO" id="GO:0005524">
    <property type="term" value="F:ATP binding"/>
    <property type="evidence" value="ECO:0007669"/>
    <property type="project" value="UniProtKB-KW"/>
</dbReference>
<dbReference type="InterPro" id="IPR000432">
    <property type="entry name" value="DNA_mismatch_repair_MutS_C"/>
</dbReference>
<dbReference type="SMART" id="SM00534">
    <property type="entry name" value="MUTSac"/>
    <property type="match status" value="1"/>
</dbReference>
<keyword evidence="2" id="KW-0067">ATP-binding</keyword>
<accession>A0A645CHB6</accession>
<reference evidence="5" key="1">
    <citation type="submission" date="2019-08" db="EMBL/GenBank/DDBJ databases">
        <authorList>
            <person name="Kucharzyk K."/>
            <person name="Murdoch R.W."/>
            <person name="Higgins S."/>
            <person name="Loffler F."/>
        </authorList>
    </citation>
    <scope>NUCLEOTIDE SEQUENCE</scope>
</reference>
<dbReference type="GO" id="GO:0030983">
    <property type="term" value="F:mismatched DNA binding"/>
    <property type="evidence" value="ECO:0007669"/>
    <property type="project" value="InterPro"/>
</dbReference>
<dbReference type="InterPro" id="IPR045076">
    <property type="entry name" value="MutS"/>
</dbReference>
<proteinExistence type="predicted"/>
<evidence type="ECO:0000256" key="2">
    <source>
        <dbReference type="ARBA" id="ARBA00022840"/>
    </source>
</evidence>
<dbReference type="SUPFAM" id="SSF52540">
    <property type="entry name" value="P-loop containing nucleoside triphosphate hydrolases"/>
    <property type="match status" value="1"/>
</dbReference>
<dbReference type="Gene3D" id="3.40.50.300">
    <property type="entry name" value="P-loop containing nucleotide triphosphate hydrolases"/>
    <property type="match status" value="1"/>
</dbReference>
<dbReference type="EC" id="3.1.-.-" evidence="5"/>
<dbReference type="PANTHER" id="PTHR11361:SF14">
    <property type="entry name" value="DNA MISMATCH REPAIR PROTEIN MUTS, TYPE 2"/>
    <property type="match status" value="1"/>
</dbReference>
<dbReference type="GO" id="GO:0006298">
    <property type="term" value="P:mismatch repair"/>
    <property type="evidence" value="ECO:0007669"/>
    <property type="project" value="InterPro"/>
</dbReference>
<dbReference type="GO" id="GO:0004519">
    <property type="term" value="F:endonuclease activity"/>
    <property type="evidence" value="ECO:0007669"/>
    <property type="project" value="UniProtKB-KW"/>
</dbReference>
<dbReference type="Pfam" id="PF00488">
    <property type="entry name" value="MutS_V"/>
    <property type="match status" value="1"/>
</dbReference>
<dbReference type="InterPro" id="IPR036187">
    <property type="entry name" value="DNA_mismatch_repair_MutS_sf"/>
</dbReference>
<keyword evidence="5" id="KW-0540">Nuclease</keyword>
<feature type="domain" description="DNA mismatch repair proteins mutS family" evidence="4">
    <location>
        <begin position="215"/>
        <end position="396"/>
    </location>
</feature>
<gene>
    <name evidence="5" type="primary">mutS2_44</name>
    <name evidence="5" type="ORF">SDC9_123286</name>
</gene>